<dbReference type="InterPro" id="IPR014710">
    <property type="entry name" value="RmlC-like_jellyroll"/>
</dbReference>
<dbReference type="Gene3D" id="2.60.120.10">
    <property type="entry name" value="Jelly Rolls"/>
    <property type="match status" value="1"/>
</dbReference>
<dbReference type="InterPro" id="IPR011051">
    <property type="entry name" value="RmlC_Cupin_sf"/>
</dbReference>
<dbReference type="Gene3D" id="1.20.910.10">
    <property type="entry name" value="Heme oxygenase-like"/>
    <property type="match status" value="1"/>
</dbReference>
<dbReference type="RefSeq" id="WP_189458251.1">
    <property type="nucleotide sequence ID" value="NZ_BMYO01000001.1"/>
</dbReference>
<keyword evidence="2" id="KW-1185">Reference proteome</keyword>
<evidence type="ECO:0000313" key="1">
    <source>
        <dbReference type="EMBL" id="GHD55642.1"/>
    </source>
</evidence>
<comment type="caution">
    <text evidence="1">The sequence shown here is derived from an EMBL/GenBank/DDBJ whole genome shotgun (WGS) entry which is preliminary data.</text>
</comment>
<name>A0ABQ3GV22_9NEIS</name>
<dbReference type="InterPro" id="IPR016084">
    <property type="entry name" value="Haem_Oase-like_multi-hlx"/>
</dbReference>
<evidence type="ECO:0008006" key="3">
    <source>
        <dbReference type="Google" id="ProtNLM"/>
    </source>
</evidence>
<dbReference type="Pfam" id="PF14518">
    <property type="entry name" value="Haem_oxygenas_2"/>
    <property type="match status" value="1"/>
</dbReference>
<accession>A0ABQ3GV22</accession>
<evidence type="ECO:0000313" key="2">
    <source>
        <dbReference type="Proteomes" id="UP000604737"/>
    </source>
</evidence>
<proteinExistence type="predicted"/>
<sequence length="462" mass="51655">MSSVGTLLDHPSHTDPALHKQAFSGFASHSLFDQPQSFYCDSPYVRPVRPQDLNQLDFGHVLTQAELDQPSHLMGQRLLLNIYEQDLVFLPQQGKLALAEFNAFYDEDLRRAGAAIRPELERHVFGWLDEAVSISGNWDVDAFKAYADEVLDKIARTPSSLVEHIGQSRDPANAARFFLIQCAGDFLSEASAMARNVLGNFGPAQSELFKILIDEYGYGVPQKKHSVIFESLLAQCGLNSGVHYYWQFYTATSLALTNYFHYVSANHRHFFRYLGALFYTEASLALVTRAQAEAMRIAFGDTVGTLYFDEHAHIDVHHGKMAFEQLIRPVVAHYGKQVLPDIIRGFEEFRLLQDVADAELFAHIAWHDQLADWQPQPVPPQPAGAPSHTFHECRDDLSVTHVHGATELFVVDKGTLKLVCSPFTQLELGAGQHVVIPRGMLHGSVITAEHCSYTVTSLEHAA</sequence>
<dbReference type="SUPFAM" id="SSF51182">
    <property type="entry name" value="RmlC-like cupins"/>
    <property type="match status" value="1"/>
</dbReference>
<organism evidence="1 2">
    <name type="scientific">Jeongeupia chitinilytica</name>
    <dbReference type="NCBI Taxonomy" id="1041641"/>
    <lineage>
        <taxon>Bacteria</taxon>
        <taxon>Pseudomonadati</taxon>
        <taxon>Pseudomonadota</taxon>
        <taxon>Betaproteobacteria</taxon>
        <taxon>Neisseriales</taxon>
        <taxon>Chitinibacteraceae</taxon>
        <taxon>Jeongeupia</taxon>
    </lineage>
</organism>
<reference evidence="2" key="1">
    <citation type="journal article" date="2019" name="Int. J. Syst. Evol. Microbiol.">
        <title>The Global Catalogue of Microorganisms (GCM) 10K type strain sequencing project: providing services to taxonomists for standard genome sequencing and annotation.</title>
        <authorList>
            <consortium name="The Broad Institute Genomics Platform"/>
            <consortium name="The Broad Institute Genome Sequencing Center for Infectious Disease"/>
            <person name="Wu L."/>
            <person name="Ma J."/>
        </authorList>
    </citation>
    <scope>NUCLEOTIDE SEQUENCE [LARGE SCALE GENOMIC DNA]</scope>
    <source>
        <strain evidence="2">KCTC 23701</strain>
    </source>
</reference>
<dbReference type="SMART" id="SM01236">
    <property type="entry name" value="Haem_oxygenase_2"/>
    <property type="match status" value="1"/>
</dbReference>
<gene>
    <name evidence="1" type="ORF">GCM10007350_01580</name>
</gene>
<dbReference type="SUPFAM" id="SSF48613">
    <property type="entry name" value="Heme oxygenase-like"/>
    <property type="match status" value="1"/>
</dbReference>
<dbReference type="EMBL" id="BMYO01000001">
    <property type="protein sequence ID" value="GHD55642.1"/>
    <property type="molecule type" value="Genomic_DNA"/>
</dbReference>
<dbReference type="Proteomes" id="UP000604737">
    <property type="component" value="Unassembled WGS sequence"/>
</dbReference>
<protein>
    <recommendedName>
        <fullName evidence="3">Cupin</fullName>
    </recommendedName>
</protein>